<name>A0ACC3BQI4_PYRYE</name>
<comment type="caution">
    <text evidence="1">The sequence shown here is derived from an EMBL/GenBank/DDBJ whole genome shotgun (WGS) entry which is preliminary data.</text>
</comment>
<reference evidence="1" key="1">
    <citation type="submission" date="2019-11" db="EMBL/GenBank/DDBJ databases">
        <title>Nori genome reveals adaptations in red seaweeds to the harsh intertidal environment.</title>
        <authorList>
            <person name="Wang D."/>
            <person name="Mao Y."/>
        </authorList>
    </citation>
    <scope>NUCLEOTIDE SEQUENCE</scope>
    <source>
        <tissue evidence="1">Gametophyte</tissue>
    </source>
</reference>
<evidence type="ECO:0000313" key="1">
    <source>
        <dbReference type="EMBL" id="KAK1860000.1"/>
    </source>
</evidence>
<gene>
    <name evidence="1" type="ORF">I4F81_002592</name>
</gene>
<dbReference type="EMBL" id="CM020618">
    <property type="protein sequence ID" value="KAK1860000.1"/>
    <property type="molecule type" value="Genomic_DNA"/>
</dbReference>
<evidence type="ECO:0000313" key="2">
    <source>
        <dbReference type="Proteomes" id="UP000798662"/>
    </source>
</evidence>
<dbReference type="Proteomes" id="UP000798662">
    <property type="component" value="Chromosome 1"/>
</dbReference>
<keyword evidence="2" id="KW-1185">Reference proteome</keyword>
<accession>A0ACC3BQI4</accession>
<proteinExistence type="predicted"/>
<protein>
    <submittedName>
        <fullName evidence="1">Uncharacterized protein</fullName>
    </submittedName>
</protein>
<organism evidence="1 2">
    <name type="scientific">Pyropia yezoensis</name>
    <name type="common">Susabi-nori</name>
    <name type="synonym">Porphyra yezoensis</name>
    <dbReference type="NCBI Taxonomy" id="2788"/>
    <lineage>
        <taxon>Eukaryota</taxon>
        <taxon>Rhodophyta</taxon>
        <taxon>Bangiophyceae</taxon>
        <taxon>Bangiales</taxon>
        <taxon>Bangiaceae</taxon>
        <taxon>Pyropia</taxon>
    </lineage>
</organism>
<sequence>MAPPTGALLSASSTPGAGGGVARPAARAAVALTAAAAAASGRPPALYGGTGAIESLDSGHASDDSARSVDSVTSVDVLALDTAKAGPDSGKAATAVVHLIAGRPLDRPADVQSDRDHLSFEADDVEAVAACLRDRGIPFKDEEFPTEGLRQLFFHEPSSHIMVEVCNCQHFAVVPLTPPPARGGRSAVPPPPPLSPTAVAACTARPTDVTAATVAAAAAAAAAAAVAVPAGLPALPVGGSPPGGAAAAVRAAP</sequence>